<feature type="compositionally biased region" description="Polar residues" evidence="2">
    <location>
        <begin position="126"/>
        <end position="137"/>
    </location>
</feature>
<evidence type="ECO:0000313" key="5">
    <source>
        <dbReference type="Proteomes" id="UP000785679"/>
    </source>
</evidence>
<reference evidence="4" key="1">
    <citation type="submission" date="2019-06" db="EMBL/GenBank/DDBJ databases">
        <authorList>
            <person name="Zheng W."/>
        </authorList>
    </citation>
    <scope>NUCLEOTIDE SEQUENCE</scope>
    <source>
        <strain evidence="4">QDHG01</strain>
    </source>
</reference>
<organism evidence="4 5">
    <name type="scientific">Halteria grandinella</name>
    <dbReference type="NCBI Taxonomy" id="5974"/>
    <lineage>
        <taxon>Eukaryota</taxon>
        <taxon>Sar</taxon>
        <taxon>Alveolata</taxon>
        <taxon>Ciliophora</taxon>
        <taxon>Intramacronucleata</taxon>
        <taxon>Spirotrichea</taxon>
        <taxon>Stichotrichia</taxon>
        <taxon>Sporadotrichida</taxon>
        <taxon>Halteriidae</taxon>
        <taxon>Halteria</taxon>
    </lineage>
</organism>
<accession>A0A8J8NEU2</accession>
<feature type="domain" description="EF-hand" evidence="3">
    <location>
        <begin position="446"/>
        <end position="481"/>
    </location>
</feature>
<dbReference type="PANTHER" id="PTHR20875">
    <property type="entry name" value="EF-HAND CALCIUM-BINDING DOMAIN-CONTAINING PROTEIN 6-RELATED"/>
    <property type="match status" value="1"/>
</dbReference>
<evidence type="ECO:0000256" key="2">
    <source>
        <dbReference type="SAM" id="MobiDB-lite"/>
    </source>
</evidence>
<feature type="region of interest" description="Disordered" evidence="2">
    <location>
        <begin position="111"/>
        <end position="137"/>
    </location>
</feature>
<comment type="caution">
    <text evidence="4">The sequence shown here is derived from an EMBL/GenBank/DDBJ whole genome shotgun (WGS) entry which is preliminary data.</text>
</comment>
<keyword evidence="1" id="KW-0106">Calcium</keyword>
<dbReference type="PANTHER" id="PTHR20875:SF0">
    <property type="entry name" value="GH12158P"/>
    <property type="match status" value="1"/>
</dbReference>
<dbReference type="SUPFAM" id="SSF47473">
    <property type="entry name" value="EF-hand"/>
    <property type="match status" value="2"/>
</dbReference>
<dbReference type="InterPro" id="IPR052603">
    <property type="entry name" value="EFCB6"/>
</dbReference>
<dbReference type="InterPro" id="IPR002048">
    <property type="entry name" value="EF_hand_dom"/>
</dbReference>
<dbReference type="Pfam" id="PF13499">
    <property type="entry name" value="EF-hand_7"/>
    <property type="match status" value="1"/>
</dbReference>
<feature type="domain" description="EF-hand" evidence="3">
    <location>
        <begin position="32"/>
        <end position="67"/>
    </location>
</feature>
<proteinExistence type="predicted"/>
<gene>
    <name evidence="4" type="ORF">FGO68_gene16717</name>
</gene>
<dbReference type="PROSITE" id="PS50222">
    <property type="entry name" value="EF_HAND_2"/>
    <property type="match status" value="3"/>
</dbReference>
<dbReference type="SMART" id="SM00054">
    <property type="entry name" value="EFh"/>
    <property type="match status" value="4"/>
</dbReference>
<keyword evidence="5" id="KW-1185">Reference proteome</keyword>
<protein>
    <recommendedName>
        <fullName evidence="3">EF-hand domain-containing protein</fullName>
    </recommendedName>
</protein>
<feature type="domain" description="EF-hand" evidence="3">
    <location>
        <begin position="410"/>
        <end position="445"/>
    </location>
</feature>
<dbReference type="InterPro" id="IPR011992">
    <property type="entry name" value="EF-hand-dom_pair"/>
</dbReference>
<feature type="compositionally biased region" description="Basic and acidic residues" evidence="2">
    <location>
        <begin position="111"/>
        <end position="125"/>
    </location>
</feature>
<evidence type="ECO:0000313" key="4">
    <source>
        <dbReference type="EMBL" id="TNV73718.1"/>
    </source>
</evidence>
<evidence type="ECO:0000259" key="3">
    <source>
        <dbReference type="PROSITE" id="PS50222"/>
    </source>
</evidence>
<dbReference type="PROSITE" id="PS00018">
    <property type="entry name" value="EF_HAND_1"/>
    <property type="match status" value="1"/>
</dbReference>
<dbReference type="InterPro" id="IPR018247">
    <property type="entry name" value="EF_Hand_1_Ca_BS"/>
</dbReference>
<dbReference type="EMBL" id="RRYP01018231">
    <property type="protein sequence ID" value="TNV73718.1"/>
    <property type="molecule type" value="Genomic_DNA"/>
</dbReference>
<dbReference type="AlphaFoldDB" id="A0A8J8NEU2"/>
<dbReference type="GO" id="GO:0005509">
    <property type="term" value="F:calcium ion binding"/>
    <property type="evidence" value="ECO:0007669"/>
    <property type="project" value="InterPro"/>
</dbReference>
<dbReference type="Gene3D" id="1.10.238.10">
    <property type="entry name" value="EF-hand"/>
    <property type="match status" value="1"/>
</dbReference>
<evidence type="ECO:0000256" key="1">
    <source>
        <dbReference type="ARBA" id="ARBA00022837"/>
    </source>
</evidence>
<dbReference type="CDD" id="cd00051">
    <property type="entry name" value="EFh"/>
    <property type="match status" value="1"/>
</dbReference>
<name>A0A8J8NEU2_HALGN</name>
<sequence>MAKNVTSLTSANIRELNQSQISQVDMQFKANQTKAKLKQLFKNIDDGKSGYIKDDLFFQLLQLHGINLSPEAKSVITSSFKKGDKVKYSDAMPVICIDLETSEAQQEHKWTIRKETESKKNDTHSMRSTYTRAKSQGNTGAKLINFDQLSRIAEINHQLETDKAAKPVEQKQQEPAQVSAAQKALPIQQRKSLIEYPSYLNQDEKQYSSYVEGASPKRLHTGSEQKENGKVRLAMSYKTKELPSYLKTLLVDKQENTQELIQTITALFMKQVDPRQLALLKIAFVKNDKEGLGKMKFSQFKKVFQTIMKQTHSDSQEVFDILCGYVLNGLTDQSDLDSSTVNYERLNLLIEAFQFYPLIVKRDKNISNSIHQVLNSQKPDPSQTDEIHIRDRGLDHLHSLLELIWIKIQERYLAVAQAFRFFDVQNSGKISKSDFIFGLEQLKVKLSSNDLQLVFDYLDKNRDGFVSYSEFCYLCEEKRRNIDPFDSSSSAAVNKSVTHGALSLGQEDEMDKLERMSMASNFYQGFKSKKMKAAKQNTHTFGVTSLPSDSISKIMTHQFEKDFNEKIQTKYDKERELFQALFNKRQARGGHTKASKIRHEYQQQQRRIGSSSIEYAGSAITLRPNSLAAMGDRSKIQILPPLKNTSIVDDQIRKLISTAQSAQKPQSSQVKLAPNLNQSLLRENLPSTEMKETEGVSKDEILSQYFSTKRNLKGRL</sequence>
<dbReference type="OrthoDB" id="292175at2759"/>
<dbReference type="Proteomes" id="UP000785679">
    <property type="component" value="Unassembled WGS sequence"/>
</dbReference>